<dbReference type="Gene3D" id="3.70.10.10">
    <property type="match status" value="1"/>
</dbReference>
<dbReference type="InterPro" id="IPR022635">
    <property type="entry name" value="DNA_polIII_beta_C"/>
</dbReference>
<evidence type="ECO:0000256" key="4">
    <source>
        <dbReference type="ARBA" id="ARBA00022679"/>
    </source>
</evidence>
<dbReference type="GO" id="GO:0008408">
    <property type="term" value="F:3'-5' exonuclease activity"/>
    <property type="evidence" value="ECO:0007669"/>
    <property type="project" value="InterPro"/>
</dbReference>
<keyword evidence="3" id="KW-0963">Cytoplasm</keyword>
<dbReference type="Pfam" id="PF00712">
    <property type="entry name" value="DNA_pol3_beta"/>
    <property type="match status" value="1"/>
</dbReference>
<dbReference type="InterPro" id="IPR046938">
    <property type="entry name" value="DNA_clamp_sf"/>
</dbReference>
<dbReference type="Pfam" id="PF02768">
    <property type="entry name" value="DNA_pol3_beta_3"/>
    <property type="match status" value="1"/>
</dbReference>
<evidence type="ECO:0000256" key="6">
    <source>
        <dbReference type="ARBA" id="ARBA00022705"/>
    </source>
</evidence>
<feature type="domain" description="DNA polymerase III beta sliding clamp central" evidence="11">
    <location>
        <begin position="130"/>
        <end position="246"/>
    </location>
</feature>
<keyword evidence="7" id="KW-0239">DNA-directed DNA polymerase</keyword>
<dbReference type="InterPro" id="IPR022637">
    <property type="entry name" value="DNA_polIII_beta_cen"/>
</dbReference>
<keyword evidence="4" id="KW-0808">Transferase</keyword>
<feature type="domain" description="DNA polymerase III beta sliding clamp C-terminal" evidence="12">
    <location>
        <begin position="249"/>
        <end position="373"/>
    </location>
</feature>
<reference evidence="13" key="1">
    <citation type="submission" date="2018-05" db="EMBL/GenBank/DDBJ databases">
        <authorList>
            <person name="Lanie J.A."/>
            <person name="Ng W.-L."/>
            <person name="Kazmierczak K.M."/>
            <person name="Andrzejewski T.M."/>
            <person name="Davidsen T.M."/>
            <person name="Wayne K.J."/>
            <person name="Tettelin H."/>
            <person name="Glass J.I."/>
            <person name="Rusch D."/>
            <person name="Podicherti R."/>
            <person name="Tsui H.-C.T."/>
            <person name="Winkler M.E."/>
        </authorList>
    </citation>
    <scope>NUCLEOTIDE SEQUENCE</scope>
</reference>
<comment type="similarity">
    <text evidence="2">Belongs to the beta sliding clamp family.</text>
</comment>
<dbReference type="GO" id="GO:0005737">
    <property type="term" value="C:cytoplasm"/>
    <property type="evidence" value="ECO:0007669"/>
    <property type="project" value="UniProtKB-SubCell"/>
</dbReference>
<evidence type="ECO:0008006" key="14">
    <source>
        <dbReference type="Google" id="ProtNLM"/>
    </source>
</evidence>
<keyword evidence="6" id="KW-0235">DNA replication</keyword>
<proteinExistence type="inferred from homology"/>
<accession>A0A382EMZ4</accession>
<keyword evidence="5" id="KW-0548">Nucleotidyltransferase</keyword>
<gene>
    <name evidence="13" type="ORF">METZ01_LOCUS204659</name>
</gene>
<evidence type="ECO:0000256" key="7">
    <source>
        <dbReference type="ARBA" id="ARBA00022932"/>
    </source>
</evidence>
<sequence>MKVSCLHENITKGLSIVGRAVASRSTLPVLGNVLLSTDKSGLKLSATNLEMGITCWIGAKVHEEGSTTLPAKTLIDLVGTLPRERIDLELDARTQTMQVACAEFTNEIKCIASDEFPVLPSAEDDHDLEINVSNLREMIDQVVFVAATDDSRPVLTGVEVKIENGILTFAAADGFRLAVCTSSLSGSDDTHVDVIIPARALAELARIIGDESDVVSITMPPNGGQVIFRVRDVELVCQLIEGKFPDYQQLLPDSYQTRVVMSTEKFLGACRAAQIFARESSYAVTLSVKSGDNPGEDRVEVSANAAETGSNESSIESSLDGDPVEMAFNVRYLTEVLRVIGTPDVALETNGEASPGVLRPVGREDFVSVVMPMHVGR</sequence>
<evidence type="ECO:0000259" key="12">
    <source>
        <dbReference type="Pfam" id="PF02768"/>
    </source>
</evidence>
<dbReference type="Pfam" id="PF02767">
    <property type="entry name" value="DNA_pol3_beta_2"/>
    <property type="match status" value="1"/>
</dbReference>
<keyword evidence="8" id="KW-0238">DNA-binding</keyword>
<dbReference type="PANTHER" id="PTHR30478:SF0">
    <property type="entry name" value="BETA SLIDING CLAMP"/>
    <property type="match status" value="1"/>
</dbReference>
<evidence type="ECO:0000256" key="9">
    <source>
        <dbReference type="SAM" id="MobiDB-lite"/>
    </source>
</evidence>
<dbReference type="GO" id="GO:0003887">
    <property type="term" value="F:DNA-directed DNA polymerase activity"/>
    <property type="evidence" value="ECO:0007669"/>
    <property type="project" value="UniProtKB-KW"/>
</dbReference>
<feature type="compositionally biased region" description="Polar residues" evidence="9">
    <location>
        <begin position="305"/>
        <end position="317"/>
    </location>
</feature>
<evidence type="ECO:0000259" key="11">
    <source>
        <dbReference type="Pfam" id="PF02767"/>
    </source>
</evidence>
<dbReference type="SMART" id="SM00480">
    <property type="entry name" value="POL3Bc"/>
    <property type="match status" value="1"/>
</dbReference>
<dbReference type="CDD" id="cd00140">
    <property type="entry name" value="beta_clamp"/>
    <property type="match status" value="1"/>
</dbReference>
<feature type="domain" description="DNA polymerase III beta sliding clamp N-terminal" evidence="10">
    <location>
        <begin position="1"/>
        <end position="120"/>
    </location>
</feature>
<dbReference type="InterPro" id="IPR001001">
    <property type="entry name" value="DNA_polIII_beta"/>
</dbReference>
<evidence type="ECO:0000256" key="3">
    <source>
        <dbReference type="ARBA" id="ARBA00022490"/>
    </source>
</evidence>
<name>A0A382EMZ4_9ZZZZ</name>
<evidence type="ECO:0000256" key="5">
    <source>
        <dbReference type="ARBA" id="ARBA00022695"/>
    </source>
</evidence>
<dbReference type="GO" id="GO:0009360">
    <property type="term" value="C:DNA polymerase III complex"/>
    <property type="evidence" value="ECO:0007669"/>
    <property type="project" value="InterPro"/>
</dbReference>
<organism evidence="13">
    <name type="scientific">marine metagenome</name>
    <dbReference type="NCBI Taxonomy" id="408172"/>
    <lineage>
        <taxon>unclassified sequences</taxon>
        <taxon>metagenomes</taxon>
        <taxon>ecological metagenomes</taxon>
    </lineage>
</organism>
<evidence type="ECO:0000256" key="2">
    <source>
        <dbReference type="ARBA" id="ARBA00010752"/>
    </source>
</evidence>
<dbReference type="NCBIfam" id="TIGR00663">
    <property type="entry name" value="dnan"/>
    <property type="match status" value="1"/>
</dbReference>
<dbReference type="PIRSF" id="PIRSF000804">
    <property type="entry name" value="DNA_pol_III_b"/>
    <property type="match status" value="1"/>
</dbReference>
<dbReference type="PANTHER" id="PTHR30478">
    <property type="entry name" value="DNA POLYMERASE III SUBUNIT BETA"/>
    <property type="match status" value="1"/>
</dbReference>
<protein>
    <recommendedName>
        <fullName evidence="14">Beta sliding clamp</fullName>
    </recommendedName>
</protein>
<evidence type="ECO:0000313" key="13">
    <source>
        <dbReference type="EMBL" id="SVB51805.1"/>
    </source>
</evidence>
<dbReference type="GO" id="GO:0006271">
    <property type="term" value="P:DNA strand elongation involved in DNA replication"/>
    <property type="evidence" value="ECO:0007669"/>
    <property type="project" value="TreeGrafter"/>
</dbReference>
<evidence type="ECO:0000256" key="8">
    <source>
        <dbReference type="ARBA" id="ARBA00023125"/>
    </source>
</evidence>
<evidence type="ECO:0000256" key="1">
    <source>
        <dbReference type="ARBA" id="ARBA00004496"/>
    </source>
</evidence>
<dbReference type="SUPFAM" id="SSF55979">
    <property type="entry name" value="DNA clamp"/>
    <property type="match status" value="3"/>
</dbReference>
<dbReference type="GO" id="GO:0003677">
    <property type="term" value="F:DNA binding"/>
    <property type="evidence" value="ECO:0007669"/>
    <property type="project" value="UniProtKB-KW"/>
</dbReference>
<dbReference type="AlphaFoldDB" id="A0A382EMZ4"/>
<comment type="subcellular location">
    <subcellularLocation>
        <location evidence="1">Cytoplasm</location>
    </subcellularLocation>
</comment>
<evidence type="ECO:0000259" key="10">
    <source>
        <dbReference type="Pfam" id="PF00712"/>
    </source>
</evidence>
<dbReference type="InterPro" id="IPR022634">
    <property type="entry name" value="DNA_polIII_beta_N"/>
</dbReference>
<dbReference type="EMBL" id="UINC01045260">
    <property type="protein sequence ID" value="SVB51805.1"/>
    <property type="molecule type" value="Genomic_DNA"/>
</dbReference>
<feature type="region of interest" description="Disordered" evidence="9">
    <location>
        <begin position="288"/>
        <end position="319"/>
    </location>
</feature>
<dbReference type="Gene3D" id="3.10.150.10">
    <property type="entry name" value="DNA Polymerase III, subunit A, domain 2"/>
    <property type="match status" value="1"/>
</dbReference>